<evidence type="ECO:0000313" key="10">
    <source>
        <dbReference type="EMBL" id="EAQ79208.1"/>
    </source>
</evidence>
<feature type="domain" description="Protein kinase" evidence="9">
    <location>
        <begin position="147"/>
        <end position="414"/>
    </location>
</feature>
<comment type="caution">
    <text evidence="10">The sequence shown here is derived from an EMBL/GenBank/DDBJ whole genome shotgun (WGS) entry which is preliminary data.</text>
</comment>
<dbReference type="STRING" id="314230.DSM3645_26334"/>
<dbReference type="AlphaFoldDB" id="A3ZWI0"/>
<dbReference type="RefSeq" id="WP_002653161.1">
    <property type="nucleotide sequence ID" value="NZ_CH672376.1"/>
</dbReference>
<dbReference type="CDD" id="cd14014">
    <property type="entry name" value="STKc_PknB_like"/>
    <property type="match status" value="1"/>
</dbReference>
<dbReference type="PROSITE" id="PS00107">
    <property type="entry name" value="PROTEIN_KINASE_ATP"/>
    <property type="match status" value="1"/>
</dbReference>
<feature type="transmembrane region" description="Helical" evidence="8">
    <location>
        <begin position="480"/>
        <end position="503"/>
    </location>
</feature>
<feature type="binding site" evidence="7">
    <location>
        <position position="176"/>
    </location>
    <ligand>
        <name>ATP</name>
        <dbReference type="ChEBI" id="CHEBI:30616"/>
    </ligand>
</feature>
<evidence type="ECO:0000259" key="9">
    <source>
        <dbReference type="PROSITE" id="PS50011"/>
    </source>
</evidence>
<keyword evidence="3" id="KW-0808">Transferase</keyword>
<evidence type="ECO:0000256" key="8">
    <source>
        <dbReference type="SAM" id="Phobius"/>
    </source>
</evidence>
<dbReference type="Gene3D" id="2.60.120.560">
    <property type="entry name" value="Exo-inulinase, domain 1"/>
    <property type="match status" value="1"/>
</dbReference>
<keyword evidence="8" id="KW-0472">Membrane</keyword>
<proteinExistence type="predicted"/>
<sequence>MKVDDQILDLLEKWEETVAKGTPVDPTSLAGNDPKLAAKLRGYVGSLQRFDSLKRANQVECELHLPTPQELGSSLLLPEGLELATLQAHLTKADVIDAEELKQTLSAQPTKNVYQFCNLLLTSKLLTRFQLRAIARGQTRGLKLGRYIVQDRIGAGGMGQVFKAWHSKMGREVALKVIHGQVKNKSKALARFYQEVQASAQLRHVNIVTAFDADEAEGVHFLVMEYVPGSDLHKIVRKTGPLSVTQAVDYFIQAARGLEYAHRVGLLHRDIKPANLLIDEEGVLKILDMGIARLTSEDDPAGLTQEGSVMGTVDFMSPEQAVSSKTVKPQADLYSLGCSFYYFLTGRPPFEGEELMVKLLAHREQTPPSLSQFRSDVPLELDAIYQKCLEKLPADRYQSATELIAELERIRPRLHDKGKVAIRQIVPEAEAEADTSPTSFLETQQHVGGAPLVAPQLQVSPAPPGRRKRTVQAGGGSPGFYGGAVAVALLLTIIGYFGFGALFKVSTPHGNLIVSIKGDAFVAHLRDQEIHVVNTKTNETVDIKLDRTELTAPLPAGPYKFAIETSSGLKTDVSQFTITSGENSQVEISWEKPAAASLPAAASSNVPPTTDVAQDWVSVFNGRDMRGWSIQGPTLWRVASGSLIGVGTSPQEAGWIMLEKKYDAYELEFEYKLEEGGNSGVFLNSRPGEPLVGSKFLEIQIIDDAAPKFRNIPDIQRTGSLHNLAAAKQRVETRMPGWHKMRIRYQPPMVQVAIDNNDVLSHSLNLPHQTGSLAFQRLANLVEFRNIRVRDLTVPPTNPSGGQLAP</sequence>
<dbReference type="PANTHER" id="PTHR43289">
    <property type="entry name" value="MITOGEN-ACTIVATED PROTEIN KINASE KINASE KINASE 20-RELATED"/>
    <property type="match status" value="1"/>
</dbReference>
<keyword evidence="8" id="KW-1133">Transmembrane helix</keyword>
<keyword evidence="8" id="KW-0812">Transmembrane</keyword>
<gene>
    <name evidence="10" type="ORF">DSM3645_26334</name>
</gene>
<evidence type="ECO:0000256" key="6">
    <source>
        <dbReference type="ARBA" id="ARBA00022840"/>
    </source>
</evidence>
<evidence type="ECO:0000313" key="11">
    <source>
        <dbReference type="Proteomes" id="UP000004358"/>
    </source>
</evidence>
<dbReference type="EMBL" id="AANZ01000015">
    <property type="protein sequence ID" value="EAQ79208.1"/>
    <property type="molecule type" value="Genomic_DNA"/>
</dbReference>
<dbReference type="InterPro" id="IPR011009">
    <property type="entry name" value="Kinase-like_dom_sf"/>
</dbReference>
<dbReference type="eggNOG" id="COG0515">
    <property type="taxonomic scope" value="Bacteria"/>
</dbReference>
<evidence type="ECO:0000256" key="7">
    <source>
        <dbReference type="PROSITE-ProRule" id="PRU10141"/>
    </source>
</evidence>
<dbReference type="PROSITE" id="PS50011">
    <property type="entry name" value="PROTEIN_KINASE_DOM"/>
    <property type="match status" value="1"/>
</dbReference>
<keyword evidence="5 10" id="KW-0418">Kinase</keyword>
<dbReference type="HOGENOM" id="CLU_349407_0_0_0"/>
<dbReference type="GO" id="GO:0016787">
    <property type="term" value="F:hydrolase activity"/>
    <property type="evidence" value="ECO:0007669"/>
    <property type="project" value="InterPro"/>
</dbReference>
<evidence type="ECO:0000256" key="3">
    <source>
        <dbReference type="ARBA" id="ARBA00022679"/>
    </source>
</evidence>
<evidence type="ECO:0000256" key="5">
    <source>
        <dbReference type="ARBA" id="ARBA00022777"/>
    </source>
</evidence>
<dbReference type="InterPro" id="IPR008271">
    <property type="entry name" value="Ser/Thr_kinase_AS"/>
</dbReference>
<accession>A3ZWI0</accession>
<keyword evidence="4 7" id="KW-0547">Nucleotide-binding</keyword>
<dbReference type="GO" id="GO:0005524">
    <property type="term" value="F:ATP binding"/>
    <property type="evidence" value="ECO:0007669"/>
    <property type="project" value="UniProtKB-UniRule"/>
</dbReference>
<name>A3ZWI0_9BACT</name>
<dbReference type="EC" id="2.7.11.1" evidence="1"/>
<reference evidence="10 11" key="1">
    <citation type="submission" date="2006-02" db="EMBL/GenBank/DDBJ databases">
        <authorList>
            <person name="Amann R."/>
            <person name="Ferriera S."/>
            <person name="Johnson J."/>
            <person name="Kravitz S."/>
            <person name="Halpern A."/>
            <person name="Remington K."/>
            <person name="Beeson K."/>
            <person name="Tran B."/>
            <person name="Rogers Y.-H."/>
            <person name="Friedman R."/>
            <person name="Venter J.C."/>
        </authorList>
    </citation>
    <scope>NUCLEOTIDE SEQUENCE [LARGE SCALE GENOMIC DNA]</scope>
    <source>
        <strain evidence="10 11">DSM 3645</strain>
    </source>
</reference>
<keyword evidence="6 7" id="KW-0067">ATP-binding</keyword>
<protein>
    <recommendedName>
        <fullName evidence="1">non-specific serine/threonine protein kinase</fullName>
        <ecNumber evidence="1">2.7.11.1</ecNumber>
    </recommendedName>
</protein>
<keyword evidence="2 10" id="KW-0723">Serine/threonine-protein kinase</keyword>
<organism evidence="10 11">
    <name type="scientific">Blastopirellula marina DSM 3645</name>
    <dbReference type="NCBI Taxonomy" id="314230"/>
    <lineage>
        <taxon>Bacteria</taxon>
        <taxon>Pseudomonadati</taxon>
        <taxon>Planctomycetota</taxon>
        <taxon>Planctomycetia</taxon>
        <taxon>Pirellulales</taxon>
        <taxon>Pirellulaceae</taxon>
        <taxon>Blastopirellula</taxon>
    </lineage>
</organism>
<dbReference type="Pfam" id="PF06439">
    <property type="entry name" value="3keto-disac_hyd"/>
    <property type="match status" value="1"/>
</dbReference>
<dbReference type="PANTHER" id="PTHR43289:SF6">
    <property type="entry name" value="SERINE_THREONINE-PROTEIN KINASE NEKL-3"/>
    <property type="match status" value="1"/>
</dbReference>
<evidence type="ECO:0000256" key="1">
    <source>
        <dbReference type="ARBA" id="ARBA00012513"/>
    </source>
</evidence>
<dbReference type="PROSITE" id="PS00108">
    <property type="entry name" value="PROTEIN_KINASE_ST"/>
    <property type="match status" value="1"/>
</dbReference>
<dbReference type="Pfam" id="PF00069">
    <property type="entry name" value="Pkinase"/>
    <property type="match status" value="1"/>
</dbReference>
<dbReference type="InterPro" id="IPR017441">
    <property type="entry name" value="Protein_kinase_ATP_BS"/>
</dbReference>
<evidence type="ECO:0000256" key="4">
    <source>
        <dbReference type="ARBA" id="ARBA00022741"/>
    </source>
</evidence>
<dbReference type="Gene3D" id="1.10.510.10">
    <property type="entry name" value="Transferase(Phosphotransferase) domain 1"/>
    <property type="match status" value="1"/>
</dbReference>
<dbReference type="InterPro" id="IPR010496">
    <property type="entry name" value="AL/BT2_dom"/>
</dbReference>
<dbReference type="OrthoDB" id="259488at2"/>
<evidence type="ECO:0000256" key="2">
    <source>
        <dbReference type="ARBA" id="ARBA00022527"/>
    </source>
</evidence>
<dbReference type="GO" id="GO:0004674">
    <property type="term" value="F:protein serine/threonine kinase activity"/>
    <property type="evidence" value="ECO:0007669"/>
    <property type="project" value="UniProtKB-KW"/>
</dbReference>
<dbReference type="FunFam" id="1.10.510.10:FF:000021">
    <property type="entry name" value="Serine/threonine protein kinase"/>
    <property type="match status" value="1"/>
</dbReference>
<dbReference type="Gene3D" id="3.30.200.20">
    <property type="entry name" value="Phosphorylase Kinase, domain 1"/>
    <property type="match status" value="1"/>
</dbReference>
<dbReference type="InterPro" id="IPR000719">
    <property type="entry name" value="Prot_kinase_dom"/>
</dbReference>
<dbReference type="Proteomes" id="UP000004358">
    <property type="component" value="Unassembled WGS sequence"/>
</dbReference>
<dbReference type="SMART" id="SM00220">
    <property type="entry name" value="S_TKc"/>
    <property type="match status" value="1"/>
</dbReference>
<dbReference type="SUPFAM" id="SSF56112">
    <property type="entry name" value="Protein kinase-like (PK-like)"/>
    <property type="match status" value="1"/>
</dbReference>